<evidence type="ECO:0000256" key="1">
    <source>
        <dbReference type="SAM" id="Phobius"/>
    </source>
</evidence>
<dbReference type="RefSeq" id="WP_046238326.1">
    <property type="nucleotide sequence ID" value="NZ_CBCSDN010000012.1"/>
</dbReference>
<proteinExistence type="predicted"/>
<accession>A0ABM6E2P3</accession>
<keyword evidence="1" id="KW-1133">Transmembrane helix</keyword>
<evidence type="ECO:0000313" key="2">
    <source>
        <dbReference type="EMBL" id="AOV01560.1"/>
    </source>
</evidence>
<keyword evidence="3" id="KW-1185">Reference proteome</keyword>
<dbReference type="EMBL" id="CP017420">
    <property type="protein sequence ID" value="AOV01560.1"/>
    <property type="molecule type" value="Genomic_DNA"/>
</dbReference>
<evidence type="ECO:0000313" key="3">
    <source>
        <dbReference type="Proteomes" id="UP000095607"/>
    </source>
</evidence>
<keyword evidence="1" id="KW-0812">Transmembrane</keyword>
<reference evidence="2 3" key="1">
    <citation type="submission" date="2016-09" db="EMBL/GenBank/DDBJ databases">
        <title>Complete genome sequence of Deltia acidovorans CM13 isolated from murine proximal colonic tissue.</title>
        <authorList>
            <person name="Saffarian A."/>
        </authorList>
    </citation>
    <scope>NUCLEOTIDE SEQUENCE [LARGE SCALE GENOMIC DNA]</scope>
    <source>
        <strain evidence="2 3">CM13</strain>
    </source>
</reference>
<name>A0ABM6E2P3_9BURK</name>
<gene>
    <name evidence="2" type="ORF">BI380_09440</name>
</gene>
<sequence length="77" mass="7918">MFQQTRAITRKFGAKAVAATGMAMVVTASHAAGMDDLFDAVDVSSVATKVTALAVVIVGIALVMKGPSVVKRIIAKI</sequence>
<feature type="transmembrane region" description="Helical" evidence="1">
    <location>
        <begin position="12"/>
        <end position="34"/>
    </location>
</feature>
<protein>
    <recommendedName>
        <fullName evidence="4">Phage coat protein</fullName>
    </recommendedName>
</protein>
<dbReference type="Proteomes" id="UP000095607">
    <property type="component" value="Chromosome"/>
</dbReference>
<evidence type="ECO:0008006" key="4">
    <source>
        <dbReference type="Google" id="ProtNLM"/>
    </source>
</evidence>
<keyword evidence="1" id="KW-0472">Membrane</keyword>
<organism evidence="2 3">
    <name type="scientific">Delftia tsuruhatensis</name>
    <dbReference type="NCBI Taxonomy" id="180282"/>
    <lineage>
        <taxon>Bacteria</taxon>
        <taxon>Pseudomonadati</taxon>
        <taxon>Pseudomonadota</taxon>
        <taxon>Betaproteobacteria</taxon>
        <taxon>Burkholderiales</taxon>
        <taxon>Comamonadaceae</taxon>
        <taxon>Delftia</taxon>
    </lineage>
</organism>
<feature type="transmembrane region" description="Helical" evidence="1">
    <location>
        <begin position="46"/>
        <end position="64"/>
    </location>
</feature>